<name>A0AA41YCN3_9BACT</name>
<dbReference type="EMBL" id="JAPAAF010000028">
    <property type="protein sequence ID" value="MCW0484103.1"/>
    <property type="molecule type" value="Genomic_DNA"/>
</dbReference>
<evidence type="ECO:0000313" key="2">
    <source>
        <dbReference type="Proteomes" id="UP001163821"/>
    </source>
</evidence>
<accession>A0AA41YCN3</accession>
<dbReference type="AlphaFoldDB" id="A0AA41YCN3"/>
<keyword evidence="2" id="KW-1185">Reference proteome</keyword>
<dbReference type="RefSeq" id="WP_282592695.1">
    <property type="nucleotide sequence ID" value="NZ_JAPAAF010000028.1"/>
</dbReference>
<organism evidence="1 2">
    <name type="scientific">Gaoshiqia sediminis</name>
    <dbReference type="NCBI Taxonomy" id="2986998"/>
    <lineage>
        <taxon>Bacteria</taxon>
        <taxon>Pseudomonadati</taxon>
        <taxon>Bacteroidota</taxon>
        <taxon>Bacteroidia</taxon>
        <taxon>Marinilabiliales</taxon>
        <taxon>Prolixibacteraceae</taxon>
        <taxon>Gaoshiqia</taxon>
    </lineage>
</organism>
<evidence type="ECO:0000313" key="1">
    <source>
        <dbReference type="EMBL" id="MCW0484103.1"/>
    </source>
</evidence>
<protein>
    <submittedName>
        <fullName evidence="1">Uncharacterized protein</fullName>
    </submittedName>
</protein>
<proteinExistence type="predicted"/>
<reference evidence="1" key="1">
    <citation type="submission" date="2022-10" db="EMBL/GenBank/DDBJ databases">
        <title>Gaoshiqiia sediminis gen. nov., sp. nov., isolated from coastal sediment.</title>
        <authorList>
            <person name="Yu W.X."/>
            <person name="Mu D.S."/>
            <person name="Du J.Z."/>
            <person name="Liang Y.Q."/>
        </authorList>
    </citation>
    <scope>NUCLEOTIDE SEQUENCE</scope>
    <source>
        <strain evidence="1">A06</strain>
    </source>
</reference>
<gene>
    <name evidence="1" type="ORF">N2K84_15280</name>
</gene>
<comment type="caution">
    <text evidence="1">The sequence shown here is derived from an EMBL/GenBank/DDBJ whole genome shotgun (WGS) entry which is preliminary data.</text>
</comment>
<dbReference type="Proteomes" id="UP001163821">
    <property type="component" value="Unassembled WGS sequence"/>
</dbReference>
<sequence>MDEKILEKIISNSIQIGVINTLNRLGLVDENMSAQQAYKTYGKRQVEEWRRKRWIVGYPTGNSTRAKYYFKRSELETASRMLDIHNVIPGTVMHRIMESNFKSQLENEKRKASQNVPTKL</sequence>